<evidence type="ECO:0000259" key="2">
    <source>
        <dbReference type="Pfam" id="PF00004"/>
    </source>
</evidence>
<dbReference type="PANTHER" id="PTHR14690">
    <property type="entry name" value="IQ MOTIF CONTAINING WITH AAA DOMAIN 1"/>
    <property type="match status" value="1"/>
</dbReference>
<dbReference type="GO" id="GO:0005524">
    <property type="term" value="F:ATP binding"/>
    <property type="evidence" value="ECO:0007669"/>
    <property type="project" value="InterPro"/>
</dbReference>
<evidence type="ECO:0000256" key="1">
    <source>
        <dbReference type="SAM" id="MobiDB-lite"/>
    </source>
</evidence>
<dbReference type="Gene3D" id="3.40.50.300">
    <property type="entry name" value="P-loop containing nucleotide triphosphate hydrolases"/>
    <property type="match status" value="1"/>
</dbReference>
<name>A0A1J1IUN9_9DIPT</name>
<dbReference type="SUPFAM" id="SSF52540">
    <property type="entry name" value="P-loop containing nucleoside triphosphate hydrolases"/>
    <property type="match status" value="1"/>
</dbReference>
<dbReference type="EMBL" id="CVRI01000057">
    <property type="protein sequence ID" value="CRL02257.1"/>
    <property type="molecule type" value="Genomic_DNA"/>
</dbReference>
<protein>
    <submittedName>
        <fullName evidence="3">CLUMA_CG015424, isoform A</fullName>
    </submittedName>
</protein>
<gene>
    <name evidence="3" type="ORF">CLUMA_CG015424</name>
</gene>
<evidence type="ECO:0000313" key="4">
    <source>
        <dbReference type="Proteomes" id="UP000183832"/>
    </source>
</evidence>
<proteinExistence type="predicted"/>
<dbReference type="Proteomes" id="UP000183832">
    <property type="component" value="Unassembled WGS sequence"/>
</dbReference>
<accession>A0A1J1IUN9</accession>
<dbReference type="GO" id="GO:0016887">
    <property type="term" value="F:ATP hydrolysis activity"/>
    <property type="evidence" value="ECO:0007669"/>
    <property type="project" value="InterPro"/>
</dbReference>
<dbReference type="Pfam" id="PF00004">
    <property type="entry name" value="AAA"/>
    <property type="match status" value="1"/>
</dbReference>
<feature type="domain" description="ATPase AAA-type core" evidence="2">
    <location>
        <begin position="665"/>
        <end position="794"/>
    </location>
</feature>
<feature type="compositionally biased region" description="Basic residues" evidence="1">
    <location>
        <begin position="920"/>
        <end position="929"/>
    </location>
</feature>
<reference evidence="3 4" key="1">
    <citation type="submission" date="2015-04" db="EMBL/GenBank/DDBJ databases">
        <authorList>
            <person name="Syromyatnikov M.Y."/>
            <person name="Popov V.N."/>
        </authorList>
    </citation>
    <scope>NUCLEOTIDE SEQUENCE [LARGE SCALE GENOMIC DNA]</scope>
</reference>
<feature type="compositionally biased region" description="Basic and acidic residues" evidence="1">
    <location>
        <begin position="904"/>
        <end position="919"/>
    </location>
</feature>
<dbReference type="AlphaFoldDB" id="A0A1J1IUN9"/>
<dbReference type="OrthoDB" id="6616786at2759"/>
<organism evidence="3 4">
    <name type="scientific">Clunio marinus</name>
    <dbReference type="NCBI Taxonomy" id="568069"/>
    <lineage>
        <taxon>Eukaryota</taxon>
        <taxon>Metazoa</taxon>
        <taxon>Ecdysozoa</taxon>
        <taxon>Arthropoda</taxon>
        <taxon>Hexapoda</taxon>
        <taxon>Insecta</taxon>
        <taxon>Pterygota</taxon>
        <taxon>Neoptera</taxon>
        <taxon>Endopterygota</taxon>
        <taxon>Diptera</taxon>
        <taxon>Nematocera</taxon>
        <taxon>Chironomoidea</taxon>
        <taxon>Chironomidae</taxon>
        <taxon>Clunio</taxon>
    </lineage>
</organism>
<dbReference type="InterPro" id="IPR027417">
    <property type="entry name" value="P-loop_NTPase"/>
</dbReference>
<sequence>MWITTKNDLRNVILREKVLSLIKPTQDRNIVHSTIGNLFSRYIILVNNLSAIYDQTLQVQKRPVIEKLLMSSTKRLLELQKEMQKIEMSNFTYIDDALVELKWTTQNIEFLRPFYFPRKRNIEIQQVVDEIPIEEEIFEELKGPSKFRKILTQEEIASERRKKTLRDATNLIITHEKARQDRIRFLNLKLFPETYKILPREPESFPYTFTHKPDQIPLHKIKRTKYHINFYLPKIDYTKFKFYEPPIYRINRLGQKVIDTRKSSAFNLESHEEHREDSEEISNANMIEKYAQMKAEEESKLLRSQYNAASIIQRAFRRYQRNKILKKQEYDRLALCNLVEIPVDPDKPDWKVIQEELRKKRRDRKKEFDEKFIKALEDEKARILKLKSHLIMEDITEDIRQWFREFYDGAQDFHTYPEEFEEGTIMVMRGETKTVEEFIIEKNKTPAEKAKERADKKKQKKEEKNFKKKQADNEKKLEEIKKKLEIKQGPTWDFSEKKKQSKNFEDLQESFNVYEHEWKFINEIKNRHEVPIWDWVTIDAYADVHKELRLIVDDFMRIELELLRVALAIDNETKYVPPKRKKEKNKKKNKKKCLLTLLKGEALKIIIRKYTKRSLDDFIGDENYAAYELRKANKNPLPHYGDYKNILRTMVIGMGPLEQPRSKSICIVGPPKCGKKLITEALCTEMDAVIFDLSASNITSIDDVPAFLTFVMQMAQKLQPSVIFIDGAHKPFITKIPPEEVKEDPKKLGKFLKKYVYMNIKSEDAVMMIGTTNQPWNCSYAAMKQCFEKFITFPPQLDYGTALMAWNKGLRSKKVYNLDVSPLAKVTQDFTVGDILDFIEHFLNLTRRMNLKVKPLTSKELLDEFLQSKIPLDDKMKENFMKFMRKTDPYTSELQRTMQREQAIIDKEKENEAKKAELAKKKKSKGGRK</sequence>
<keyword evidence="4" id="KW-1185">Reference proteome</keyword>
<dbReference type="InterPro" id="IPR003959">
    <property type="entry name" value="ATPase_AAA_core"/>
</dbReference>
<dbReference type="STRING" id="568069.A0A1J1IUN9"/>
<evidence type="ECO:0000313" key="3">
    <source>
        <dbReference type="EMBL" id="CRL02257.1"/>
    </source>
</evidence>
<dbReference type="PANTHER" id="PTHR14690:SF0">
    <property type="entry name" value="IQ MOTIF CONTAINING WITH AAA DOMAIN 1"/>
    <property type="match status" value="1"/>
</dbReference>
<dbReference type="InterPro" id="IPR052267">
    <property type="entry name" value="N-DRC_Component"/>
</dbReference>
<feature type="region of interest" description="Disordered" evidence="1">
    <location>
        <begin position="446"/>
        <end position="470"/>
    </location>
</feature>
<feature type="region of interest" description="Disordered" evidence="1">
    <location>
        <begin position="904"/>
        <end position="929"/>
    </location>
</feature>